<dbReference type="Pfam" id="PF04055">
    <property type="entry name" value="Radical_SAM"/>
    <property type="match status" value="1"/>
</dbReference>
<keyword evidence="3" id="KW-0949">S-adenosyl-L-methionine</keyword>
<dbReference type="InterPro" id="IPR007197">
    <property type="entry name" value="rSAM"/>
</dbReference>
<dbReference type="GO" id="GO:0003824">
    <property type="term" value="F:catalytic activity"/>
    <property type="evidence" value="ECO:0007669"/>
    <property type="project" value="InterPro"/>
</dbReference>
<dbReference type="PROSITE" id="PS51918">
    <property type="entry name" value="RADICAL_SAM"/>
    <property type="match status" value="1"/>
</dbReference>
<dbReference type="SUPFAM" id="SSF102114">
    <property type="entry name" value="Radical SAM enzymes"/>
    <property type="match status" value="1"/>
</dbReference>
<dbReference type="PANTHER" id="PTHR43787:SF11">
    <property type="entry name" value="UPF0026 PROTEIN SLR1464"/>
    <property type="match status" value="1"/>
</dbReference>
<dbReference type="GO" id="GO:0046872">
    <property type="term" value="F:metal ion binding"/>
    <property type="evidence" value="ECO:0007669"/>
    <property type="project" value="UniProtKB-KW"/>
</dbReference>
<dbReference type="SFLD" id="SFLDG01083">
    <property type="entry name" value="Uncharacterised_Radical_SAM_Su"/>
    <property type="match status" value="1"/>
</dbReference>
<dbReference type="OrthoDB" id="9800840at2"/>
<dbReference type="Gene3D" id="3.20.20.70">
    <property type="entry name" value="Aldolase class I"/>
    <property type="match status" value="1"/>
</dbReference>
<evidence type="ECO:0000256" key="3">
    <source>
        <dbReference type="ARBA" id="ARBA00022691"/>
    </source>
</evidence>
<keyword evidence="4" id="KW-0479">Metal-binding</keyword>
<keyword evidence="9" id="KW-1185">Reference proteome</keyword>
<dbReference type="InterPro" id="IPR006638">
    <property type="entry name" value="Elp3/MiaA/NifB-like_rSAM"/>
</dbReference>
<accession>A0A179D441</accession>
<dbReference type="SFLD" id="SFLDS00029">
    <property type="entry name" value="Radical_SAM"/>
    <property type="match status" value="1"/>
</dbReference>
<evidence type="ECO:0000256" key="2">
    <source>
        <dbReference type="ARBA" id="ARBA00022485"/>
    </source>
</evidence>
<dbReference type="InterPro" id="IPR058240">
    <property type="entry name" value="rSAM_sf"/>
</dbReference>
<evidence type="ECO:0000256" key="4">
    <source>
        <dbReference type="ARBA" id="ARBA00022723"/>
    </source>
</evidence>
<evidence type="ECO:0000259" key="7">
    <source>
        <dbReference type="PROSITE" id="PS51918"/>
    </source>
</evidence>
<organism evidence="8 9">
    <name type="scientific">Thermosulfurimonas dismutans</name>
    <dbReference type="NCBI Taxonomy" id="999894"/>
    <lineage>
        <taxon>Bacteria</taxon>
        <taxon>Pseudomonadati</taxon>
        <taxon>Thermodesulfobacteriota</taxon>
        <taxon>Thermodesulfobacteria</taxon>
        <taxon>Thermodesulfobacteriales</taxon>
        <taxon>Thermodesulfobacteriaceae</taxon>
        <taxon>Thermosulfurimonas</taxon>
    </lineage>
</organism>
<dbReference type="AlphaFoldDB" id="A0A179D441"/>
<dbReference type="PATRIC" id="fig|999894.6.peg.1109"/>
<feature type="domain" description="Radical SAM core" evidence="7">
    <location>
        <begin position="12"/>
        <end position="238"/>
    </location>
</feature>
<dbReference type="Proteomes" id="UP000078390">
    <property type="component" value="Unassembled WGS sequence"/>
</dbReference>
<evidence type="ECO:0000256" key="1">
    <source>
        <dbReference type="ARBA" id="ARBA00001966"/>
    </source>
</evidence>
<keyword evidence="2" id="KW-0004">4Fe-4S</keyword>
<keyword evidence="6" id="KW-0411">Iron-sulfur</keyword>
<evidence type="ECO:0000256" key="6">
    <source>
        <dbReference type="ARBA" id="ARBA00023014"/>
    </source>
</evidence>
<reference evidence="8 9" key="1">
    <citation type="submission" date="2016-04" db="EMBL/GenBank/DDBJ databases">
        <title>Genome analysis of Thermosulfurimonas dismutans, the first thermophilic sulfur-disproportionating bacterium of the phylum Thermodesulfobacteria.</title>
        <authorList>
            <person name="Mardanov A.V."/>
            <person name="Beletsky A.V."/>
            <person name="Kadnikov V.V."/>
            <person name="Slobodkin A.I."/>
            <person name="Ravin N.V."/>
        </authorList>
    </citation>
    <scope>NUCLEOTIDE SEQUENCE [LARGE SCALE GENOMIC DNA]</scope>
    <source>
        <strain evidence="8 9">S95</strain>
    </source>
</reference>
<dbReference type="InterPro" id="IPR013785">
    <property type="entry name" value="Aldolase_TIM"/>
</dbReference>
<dbReference type="GO" id="GO:0051539">
    <property type="term" value="F:4 iron, 4 sulfur cluster binding"/>
    <property type="evidence" value="ECO:0007669"/>
    <property type="project" value="UniProtKB-KW"/>
</dbReference>
<evidence type="ECO:0000256" key="5">
    <source>
        <dbReference type="ARBA" id="ARBA00023004"/>
    </source>
</evidence>
<protein>
    <submittedName>
        <fullName evidence="8">Fe-S oxidoreductase</fullName>
    </submittedName>
</protein>
<evidence type="ECO:0000313" key="8">
    <source>
        <dbReference type="EMBL" id="OAQ20825.1"/>
    </source>
</evidence>
<proteinExistence type="predicted"/>
<dbReference type="InterPro" id="IPR040084">
    <property type="entry name" value="GTPase_Obg"/>
</dbReference>
<sequence>MPIFGPVRSRRLGLSLGVDLVPSKVCSMDCVYCEVGRTTRLTLERAEYRPFFELKASLKRALREKNYDVVTLTGSGEPTLNIIFPEVVKLVRKLTDRPIAVLTNSTTLESPEVFSALCEVDYVLASLDAARSESFRKVNRPAAGLEPERIVEALARLREAMSGELWLEILLVKGLNDTPEDIEALKKAVLRIKPHRVQLNTVVRPPADPRAKPLSYAELLALAREFGPEAEVLTRPPERRAGGGKIGAEEILAYLRRRPAPAEELARAFGVSAEEIKRFLENLVKDRKIESLLFNGVEFFRFLSKDL</sequence>
<keyword evidence="5" id="KW-0408">Iron</keyword>
<dbReference type="RefSeq" id="WP_068670161.1">
    <property type="nucleotide sequence ID" value="NZ_LWLG01000006.1"/>
</dbReference>
<dbReference type="EMBL" id="LWLG01000006">
    <property type="protein sequence ID" value="OAQ20825.1"/>
    <property type="molecule type" value="Genomic_DNA"/>
</dbReference>
<name>A0A179D441_9BACT</name>
<dbReference type="SMART" id="SM00729">
    <property type="entry name" value="Elp3"/>
    <property type="match status" value="1"/>
</dbReference>
<dbReference type="STRING" id="999894.TDIS_1114"/>
<evidence type="ECO:0000313" key="9">
    <source>
        <dbReference type="Proteomes" id="UP000078390"/>
    </source>
</evidence>
<gene>
    <name evidence="8" type="ORF">TDIS_1114</name>
</gene>
<dbReference type="PANTHER" id="PTHR43787">
    <property type="entry name" value="FEMO COFACTOR BIOSYNTHESIS PROTEIN NIFB-RELATED"/>
    <property type="match status" value="1"/>
</dbReference>
<dbReference type="CDD" id="cd01335">
    <property type="entry name" value="Radical_SAM"/>
    <property type="match status" value="1"/>
</dbReference>
<comment type="caution">
    <text evidence="8">The sequence shown here is derived from an EMBL/GenBank/DDBJ whole genome shotgun (WGS) entry which is preliminary data.</text>
</comment>
<comment type="cofactor">
    <cofactor evidence="1">
        <name>[4Fe-4S] cluster</name>
        <dbReference type="ChEBI" id="CHEBI:49883"/>
    </cofactor>
</comment>